<dbReference type="STRING" id="1163730.FFONT_0099"/>
<dbReference type="HOGENOM" id="CLU_1976433_0_0_2"/>
<reference evidence="3" key="1">
    <citation type="submission" date="2012-03" db="EMBL/GenBank/DDBJ databases">
        <title>Fervidicoccus fontis complete genome analysis confirms its distinct phylogenetic position and predicts its environmental function.</title>
        <authorList>
            <person name="Lebedinsky A.V."/>
            <person name="Mardanov A.V."/>
            <person name="Gumerov V.M."/>
            <person name="Beletsky A.V."/>
            <person name="Kublanov I.V."/>
            <person name="Perevalova A.A."/>
            <person name="Bonch-Osmolovskaya E.A."/>
            <person name="Ravin N.V."/>
            <person name="Skryabin K.G."/>
        </authorList>
    </citation>
    <scope>NUCLEOTIDE SEQUENCE [LARGE SCALE GENOMIC DNA]</scope>
    <source>
        <strain evidence="3">DSM 19380 / VKM B-2539 / Kam940</strain>
    </source>
</reference>
<protein>
    <submittedName>
        <fullName evidence="2">Uncharacterized protein</fullName>
    </submittedName>
</protein>
<feature type="transmembrane region" description="Helical" evidence="1">
    <location>
        <begin position="6"/>
        <end position="27"/>
    </location>
</feature>
<accession>H9ZZD5</accession>
<keyword evidence="1" id="KW-0812">Transmembrane</keyword>
<dbReference type="AlphaFoldDB" id="H9ZZD5"/>
<evidence type="ECO:0000313" key="3">
    <source>
        <dbReference type="Proteomes" id="UP000007391"/>
    </source>
</evidence>
<dbReference type="KEGG" id="ffo:FFONT_0099"/>
<keyword evidence="1" id="KW-1133">Transmembrane helix</keyword>
<evidence type="ECO:0000256" key="1">
    <source>
        <dbReference type="SAM" id="Phobius"/>
    </source>
</evidence>
<proteinExistence type="predicted"/>
<evidence type="ECO:0000313" key="2">
    <source>
        <dbReference type="EMBL" id="AFH42092.1"/>
    </source>
</evidence>
<reference evidence="2 3" key="2">
    <citation type="journal article" date="2014" name="Extremophiles">
        <title>Analysis of the complete genome of Fervidococcus fontis confirms the distinct phylogenetic position of the order Fervidicoccales and suggests its environmental function.</title>
        <authorList>
            <person name="Lebedinsky A.V."/>
            <person name="Mardanov A.V."/>
            <person name="Kublanov I.V."/>
            <person name="Gumerov V.M."/>
            <person name="Beletsky A.V."/>
            <person name="Perevalova A.A."/>
            <person name="Bidzhieva S.Kh."/>
            <person name="Bonch-Osmolovskaya E.A."/>
            <person name="Skryabin K.G."/>
            <person name="Ravin N.V."/>
        </authorList>
    </citation>
    <scope>NUCLEOTIDE SEQUENCE [LARGE SCALE GENOMIC DNA]</scope>
    <source>
        <strain evidence="3">DSM 19380 / VKM B-2539 / Kam940</strain>
    </source>
</reference>
<dbReference type="RefSeq" id="WP_014557241.1">
    <property type="nucleotide sequence ID" value="NC_017461.1"/>
</dbReference>
<sequence>MRERGISTIVVGIALSLVLIATALYVIPWLEIQSERAQSSISPSSPTISAFAFYYNGNYQVIVYNYGIKSIPKAYIIYNTTSGANAMYSLGYIPAGSYVIATIPGCPIAYSDNLGNTFGVEVVNIG</sequence>
<dbReference type="GeneID" id="12449160"/>
<dbReference type="EMBL" id="CP003423">
    <property type="protein sequence ID" value="AFH42092.1"/>
    <property type="molecule type" value="Genomic_DNA"/>
</dbReference>
<dbReference type="InParanoid" id="H9ZZD5"/>
<keyword evidence="1" id="KW-0472">Membrane</keyword>
<dbReference type="Proteomes" id="UP000007391">
    <property type="component" value="Chromosome"/>
</dbReference>
<name>H9ZZD5_FERFK</name>
<organism evidence="2 3">
    <name type="scientific">Fervidicoccus fontis (strain DSM 19380 / JCM 18336 / VKM B-2539 / Kam940)</name>
    <dbReference type="NCBI Taxonomy" id="1163730"/>
    <lineage>
        <taxon>Archaea</taxon>
        <taxon>Thermoproteota</taxon>
        <taxon>Thermoprotei</taxon>
        <taxon>Fervidicoccales</taxon>
        <taxon>Fervidicoccaceae</taxon>
        <taxon>Fervidicoccus</taxon>
    </lineage>
</organism>
<keyword evidence="3" id="KW-1185">Reference proteome</keyword>
<gene>
    <name evidence="2" type="ordered locus">FFONT_0099</name>
</gene>